<keyword evidence="6" id="KW-1185">Reference proteome</keyword>
<dbReference type="KEGG" id="mhu:Mhun_0829"/>
<accession>Q2FUB1</accession>
<name>Q2FUB1_METHJ</name>
<dbReference type="InterPro" id="IPR056743">
    <property type="entry name" value="TRM5-TYW2-like_MTfase"/>
</dbReference>
<dbReference type="GO" id="GO:0008175">
    <property type="term" value="F:tRNA methyltransferase activity"/>
    <property type="evidence" value="ECO:0007669"/>
    <property type="project" value="TreeGrafter"/>
</dbReference>
<keyword evidence="1 5" id="KW-0808">Transferase</keyword>
<reference evidence="6" key="1">
    <citation type="journal article" date="2016" name="Stand. Genomic Sci.">
        <title>Complete genome sequence of Methanospirillum hungatei type strain JF1.</title>
        <authorList>
            <person name="Gunsalus R.P."/>
            <person name="Cook L.E."/>
            <person name="Crable B."/>
            <person name="Rohlin L."/>
            <person name="McDonald E."/>
            <person name="Mouttaki H."/>
            <person name="Sieber J.R."/>
            <person name="Poweleit N."/>
            <person name="Zhou H."/>
            <person name="Lapidus A.L."/>
            <person name="Daligault H.E."/>
            <person name="Land M."/>
            <person name="Gilna P."/>
            <person name="Ivanova N."/>
            <person name="Kyrpides N."/>
            <person name="Culley D.E."/>
            <person name="McInerney M.J."/>
        </authorList>
    </citation>
    <scope>NUCLEOTIDE SEQUENCE [LARGE SCALE GENOMIC DNA]</scope>
    <source>
        <strain evidence="6">ATCC 27890 / DSM 864 / NBRC 100397 / JF-1</strain>
    </source>
</reference>
<evidence type="ECO:0000259" key="4">
    <source>
        <dbReference type="PROSITE" id="PS51684"/>
    </source>
</evidence>
<dbReference type="GO" id="GO:0030488">
    <property type="term" value="P:tRNA methylation"/>
    <property type="evidence" value="ECO:0007669"/>
    <property type="project" value="TreeGrafter"/>
</dbReference>
<keyword evidence="2" id="KW-0949">S-adenosyl-L-methionine</keyword>
<evidence type="ECO:0000313" key="6">
    <source>
        <dbReference type="Proteomes" id="UP000001941"/>
    </source>
</evidence>
<dbReference type="GO" id="GO:0031591">
    <property type="term" value="P:wybutosine biosynthetic process"/>
    <property type="evidence" value="ECO:0007669"/>
    <property type="project" value="TreeGrafter"/>
</dbReference>
<dbReference type="EC" id="2.1.1.-" evidence="5"/>
<sequence>MNVREIPCREMKKILSDPWVDTSRKPWVSGDIAYVPVQKGYSYTLTLPERRRKGRGYQKIGSIIAFHGEQPGADVIDEVRNLHHPQGIIWYRGHHGEMRIPDIVLLYGEVSDTIHKESGLLYHLNPTKVMFSQGNREEKQRIANLVKPGEQICDMFAGIGYFTLPMAKAGGFIHALEINPDAVHYLEKNVRENALDSRIRITMGDCRKTITGTYDRIHMGYYEAAGFLDAALAHVKSGTVLHVHGIGDNTTEIQEHLKTFGLTATLAHRIIKKIGPGKVHTVTDVVIS</sequence>
<keyword evidence="3" id="KW-0819">tRNA processing</keyword>
<dbReference type="PROSITE" id="PS51684">
    <property type="entry name" value="SAM_MT_TRM5_TYW2"/>
    <property type="match status" value="1"/>
</dbReference>
<dbReference type="FunCoup" id="Q2FUB1">
    <property type="interactions" value="1"/>
</dbReference>
<dbReference type="EMBL" id="CP000254">
    <property type="protein sequence ID" value="ABD40581.1"/>
    <property type="molecule type" value="Genomic_DNA"/>
</dbReference>
<dbReference type="PANTHER" id="PTHR23245">
    <property type="entry name" value="TRNA METHYLTRANSFERASE"/>
    <property type="match status" value="1"/>
</dbReference>
<evidence type="ECO:0000256" key="2">
    <source>
        <dbReference type="ARBA" id="ARBA00022691"/>
    </source>
</evidence>
<feature type="domain" description="SAM-dependent methyltransferase TRM5/TYW2-type" evidence="4">
    <location>
        <begin position="57"/>
        <end position="288"/>
    </location>
</feature>
<dbReference type="CDD" id="cd02440">
    <property type="entry name" value="AdoMet_MTases"/>
    <property type="match status" value="1"/>
</dbReference>
<dbReference type="HOGENOM" id="CLU_022610_0_2_2"/>
<dbReference type="EnsemblBacteria" id="ABD40581">
    <property type="protein sequence ID" value="ABD40581"/>
    <property type="gene ID" value="Mhun_0829"/>
</dbReference>
<organism evidence="5 6">
    <name type="scientific">Methanospirillum hungatei JF-1 (strain ATCC 27890 / DSM 864 / NBRC 100397 / JF-1)</name>
    <dbReference type="NCBI Taxonomy" id="323259"/>
    <lineage>
        <taxon>Archaea</taxon>
        <taxon>Methanobacteriati</taxon>
        <taxon>Methanobacteriota</taxon>
        <taxon>Stenosarchaea group</taxon>
        <taxon>Methanomicrobia</taxon>
        <taxon>Methanomicrobiales</taxon>
        <taxon>Methanospirillaceae</taxon>
        <taxon>Methanospirillum</taxon>
    </lineage>
</organism>
<gene>
    <name evidence="5" type="ordered locus">Mhun_0829</name>
</gene>
<dbReference type="AlphaFoldDB" id="Q2FUB1"/>
<dbReference type="Gene3D" id="3.40.50.150">
    <property type="entry name" value="Vaccinia Virus protein VP39"/>
    <property type="match status" value="1"/>
</dbReference>
<evidence type="ECO:0000256" key="1">
    <source>
        <dbReference type="ARBA" id="ARBA00022679"/>
    </source>
</evidence>
<dbReference type="Pfam" id="PF02475">
    <property type="entry name" value="TRM5-TYW2_MTfase"/>
    <property type="match status" value="1"/>
</dbReference>
<dbReference type="SUPFAM" id="SSF53335">
    <property type="entry name" value="S-adenosyl-L-methionine-dependent methyltransferases"/>
    <property type="match status" value="1"/>
</dbReference>
<protein>
    <submittedName>
        <fullName evidence="5">Methyltransferase</fullName>
        <ecNumber evidence="5">2.1.1.-</ecNumber>
    </submittedName>
</protein>
<dbReference type="Proteomes" id="UP000001941">
    <property type="component" value="Chromosome"/>
</dbReference>
<dbReference type="RefSeq" id="WP_011447860.1">
    <property type="nucleotide sequence ID" value="NC_007796.1"/>
</dbReference>
<keyword evidence="5" id="KW-0489">Methyltransferase</keyword>
<dbReference type="InParanoid" id="Q2FUB1"/>
<dbReference type="OrthoDB" id="8079at2157"/>
<dbReference type="GeneID" id="3922280"/>
<dbReference type="GO" id="GO:0005737">
    <property type="term" value="C:cytoplasm"/>
    <property type="evidence" value="ECO:0007669"/>
    <property type="project" value="TreeGrafter"/>
</dbReference>
<proteinExistence type="predicted"/>
<dbReference type="InterPro" id="IPR030382">
    <property type="entry name" value="MeTrfase_TRM5/TYW2"/>
</dbReference>
<dbReference type="PANTHER" id="PTHR23245:SF31">
    <property type="entry name" value="TRNA WYBUTOSINE-SYNTHESIZING PROTEIN 3 HOMOLOG"/>
    <property type="match status" value="1"/>
</dbReference>
<dbReference type="STRING" id="323259.Mhun_0829"/>
<evidence type="ECO:0000313" key="5">
    <source>
        <dbReference type="EMBL" id="ABD40581.1"/>
    </source>
</evidence>
<dbReference type="InterPro" id="IPR029063">
    <property type="entry name" value="SAM-dependent_MTases_sf"/>
</dbReference>
<dbReference type="eggNOG" id="arCOG10124">
    <property type="taxonomic scope" value="Archaea"/>
</dbReference>
<evidence type="ECO:0000256" key="3">
    <source>
        <dbReference type="ARBA" id="ARBA00022694"/>
    </source>
</evidence>